<dbReference type="RefSeq" id="XP_026161725.1">
    <property type="nucleotide sequence ID" value="XM_026305940.1"/>
</dbReference>
<evidence type="ECO:0000313" key="21">
    <source>
        <dbReference type="Ensembl" id="ENSMAMP00000013329.2"/>
    </source>
</evidence>
<evidence type="ECO:0000313" key="22">
    <source>
        <dbReference type="Proteomes" id="UP000261640"/>
    </source>
</evidence>
<dbReference type="Pfam" id="PF00225">
    <property type="entry name" value="Kinesin"/>
    <property type="match status" value="1"/>
</dbReference>
<dbReference type="CDD" id="cd00200">
    <property type="entry name" value="WD40"/>
    <property type="match status" value="1"/>
</dbReference>
<feature type="repeat" description="WD" evidence="16">
    <location>
        <begin position="1589"/>
        <end position="1630"/>
    </location>
</feature>
<dbReference type="GeneID" id="113129819"/>
<dbReference type="GO" id="GO:0007052">
    <property type="term" value="P:mitotic spindle organization"/>
    <property type="evidence" value="ECO:0007669"/>
    <property type="project" value="TreeGrafter"/>
</dbReference>
<evidence type="ECO:0000256" key="16">
    <source>
        <dbReference type="PROSITE-ProRule" id="PRU00221"/>
    </source>
</evidence>
<feature type="region of interest" description="Disordered" evidence="19">
    <location>
        <begin position="1258"/>
        <end position="1309"/>
    </location>
</feature>
<dbReference type="Gene3D" id="6.10.250.2730">
    <property type="match status" value="1"/>
</dbReference>
<keyword evidence="11 17" id="KW-0067">ATP-binding</keyword>
<keyword evidence="8" id="KW-0493">Microtubule</keyword>
<evidence type="ECO:0000256" key="12">
    <source>
        <dbReference type="ARBA" id="ARBA00023054"/>
    </source>
</evidence>
<organism evidence="21 22">
    <name type="scientific">Mastacembelus armatus</name>
    <name type="common">zig-zag eel</name>
    <dbReference type="NCBI Taxonomy" id="205130"/>
    <lineage>
        <taxon>Eukaryota</taxon>
        <taxon>Metazoa</taxon>
        <taxon>Chordata</taxon>
        <taxon>Craniata</taxon>
        <taxon>Vertebrata</taxon>
        <taxon>Euteleostomi</taxon>
        <taxon>Actinopterygii</taxon>
        <taxon>Neopterygii</taxon>
        <taxon>Teleostei</taxon>
        <taxon>Neoteleostei</taxon>
        <taxon>Acanthomorphata</taxon>
        <taxon>Anabantaria</taxon>
        <taxon>Synbranchiformes</taxon>
        <taxon>Mastacembelidae</taxon>
        <taxon>Mastacembelus</taxon>
    </lineage>
</organism>
<feature type="repeat" description="WD" evidence="16">
    <location>
        <begin position="1631"/>
        <end position="1661"/>
    </location>
</feature>
<name>A0A3Q3LW61_9TELE</name>
<dbReference type="GO" id="GO:0030426">
    <property type="term" value="C:growth cone"/>
    <property type="evidence" value="ECO:0007669"/>
    <property type="project" value="UniProtKB-SubCell"/>
</dbReference>
<dbReference type="Gene3D" id="2.130.10.10">
    <property type="entry name" value="YVTN repeat-like/Quinoprotein amine dehydrogenase"/>
    <property type="match status" value="3"/>
</dbReference>
<dbReference type="InParanoid" id="A0A3Q3LW61"/>
<evidence type="ECO:0000256" key="6">
    <source>
        <dbReference type="ARBA" id="ARBA00022553"/>
    </source>
</evidence>
<dbReference type="Pfam" id="PF23203">
    <property type="entry name" value="KIF21A"/>
    <property type="match status" value="1"/>
</dbReference>
<keyword evidence="15" id="KW-0966">Cell projection</keyword>
<keyword evidence="10 17" id="KW-0547">Nucleotide-binding</keyword>
<dbReference type="GO" id="GO:0008017">
    <property type="term" value="F:microtubule binding"/>
    <property type="evidence" value="ECO:0007669"/>
    <property type="project" value="InterPro"/>
</dbReference>
<evidence type="ECO:0000256" key="10">
    <source>
        <dbReference type="ARBA" id="ARBA00022741"/>
    </source>
</evidence>
<accession>A0A3Q3LW61</accession>
<dbReference type="GO" id="GO:0051231">
    <property type="term" value="P:spindle elongation"/>
    <property type="evidence" value="ECO:0007669"/>
    <property type="project" value="TreeGrafter"/>
</dbReference>
<keyword evidence="13 17" id="KW-0505">Motor protein</keyword>
<dbReference type="CTD" id="23046"/>
<dbReference type="GO" id="GO:0003777">
    <property type="term" value="F:microtubule motor activity"/>
    <property type="evidence" value="ECO:0007669"/>
    <property type="project" value="InterPro"/>
</dbReference>
<feature type="coiled-coil region" evidence="18">
    <location>
        <begin position="981"/>
        <end position="1046"/>
    </location>
</feature>
<dbReference type="SUPFAM" id="SSF46579">
    <property type="entry name" value="Prefoldin"/>
    <property type="match status" value="1"/>
</dbReference>
<dbReference type="PROSITE" id="PS50082">
    <property type="entry name" value="WD_REPEATS_2"/>
    <property type="match status" value="5"/>
</dbReference>
<keyword evidence="22" id="KW-1185">Reference proteome</keyword>
<feature type="region of interest" description="Disordered" evidence="19">
    <location>
        <begin position="514"/>
        <end position="541"/>
    </location>
</feature>
<dbReference type="GO" id="GO:0005874">
    <property type="term" value="C:microtubule"/>
    <property type="evidence" value="ECO:0007669"/>
    <property type="project" value="UniProtKB-KW"/>
</dbReference>
<dbReference type="InterPro" id="IPR001680">
    <property type="entry name" value="WD40_rpt"/>
</dbReference>
<keyword evidence="9" id="KW-0677">Repeat</keyword>
<evidence type="ECO:0000256" key="11">
    <source>
        <dbReference type="ARBA" id="ARBA00022840"/>
    </source>
</evidence>
<dbReference type="GeneTree" id="ENSGT00940000159650"/>
<dbReference type="SMART" id="SM00320">
    <property type="entry name" value="WD40"/>
    <property type="match status" value="7"/>
</dbReference>
<keyword evidence="14" id="KW-0206">Cytoskeleton</keyword>
<dbReference type="PANTHER" id="PTHR47969:SF28">
    <property type="entry name" value="KINESIN-LIKE PROTEIN KIF21B"/>
    <property type="match status" value="1"/>
</dbReference>
<dbReference type="CDD" id="cd01372">
    <property type="entry name" value="KISc_KIF4"/>
    <property type="match status" value="1"/>
</dbReference>
<keyword evidence="6" id="KW-0597">Phosphoprotein</keyword>
<dbReference type="FunFam" id="2.130.10.10:FF:000475">
    <property type="entry name" value="Kinesin family member 21B"/>
    <property type="match status" value="1"/>
</dbReference>
<dbReference type="PROSITE" id="PS00411">
    <property type="entry name" value="KINESIN_MOTOR_1"/>
    <property type="match status" value="1"/>
</dbReference>
<dbReference type="GO" id="GO:0005875">
    <property type="term" value="C:microtubule associated complex"/>
    <property type="evidence" value="ECO:0007669"/>
    <property type="project" value="TreeGrafter"/>
</dbReference>
<dbReference type="SMART" id="SM00129">
    <property type="entry name" value="KISc"/>
    <property type="match status" value="1"/>
</dbReference>
<dbReference type="InterPro" id="IPR027640">
    <property type="entry name" value="Kinesin-like_fam"/>
</dbReference>
<dbReference type="FunFam" id="2.130.10.10:FF:000158">
    <property type="entry name" value="Kinesin family member 21A"/>
    <property type="match status" value="1"/>
</dbReference>
<dbReference type="Ensembl" id="ENSMAMT00000013696.2">
    <property type="protein sequence ID" value="ENSMAMP00000013329.2"/>
    <property type="gene ID" value="ENSMAMG00000008989.2"/>
</dbReference>
<dbReference type="GO" id="GO:0005524">
    <property type="term" value="F:ATP binding"/>
    <property type="evidence" value="ECO:0007669"/>
    <property type="project" value="UniProtKB-UniRule"/>
</dbReference>
<feature type="compositionally biased region" description="Low complexity" evidence="19">
    <location>
        <begin position="878"/>
        <end position="893"/>
    </location>
</feature>
<feature type="region of interest" description="Disordered" evidence="19">
    <location>
        <begin position="1152"/>
        <end position="1184"/>
    </location>
</feature>
<feature type="compositionally biased region" description="Low complexity" evidence="19">
    <location>
        <begin position="514"/>
        <end position="528"/>
    </location>
</feature>
<dbReference type="FunFam" id="2.130.10.10:FF:000131">
    <property type="entry name" value="Kinesin family member 21A"/>
    <property type="match status" value="1"/>
</dbReference>
<evidence type="ECO:0000256" key="9">
    <source>
        <dbReference type="ARBA" id="ARBA00022737"/>
    </source>
</evidence>
<feature type="compositionally biased region" description="Polar residues" evidence="19">
    <location>
        <begin position="593"/>
        <end position="605"/>
    </location>
</feature>
<evidence type="ECO:0000259" key="20">
    <source>
        <dbReference type="PROSITE" id="PS50067"/>
    </source>
</evidence>
<feature type="repeat" description="WD" evidence="16">
    <location>
        <begin position="1548"/>
        <end position="1587"/>
    </location>
</feature>
<keyword evidence="7 16" id="KW-0853">WD repeat</keyword>
<dbReference type="Proteomes" id="UP000261640">
    <property type="component" value="Unplaced"/>
</dbReference>
<dbReference type="InterPro" id="IPR015943">
    <property type="entry name" value="WD40/YVTN_repeat-like_dom_sf"/>
</dbReference>
<feature type="compositionally biased region" description="Acidic residues" evidence="19">
    <location>
        <begin position="624"/>
        <end position="657"/>
    </location>
</feature>
<dbReference type="InterPro" id="IPR019775">
    <property type="entry name" value="WD40_repeat_CS"/>
</dbReference>
<feature type="region of interest" description="Disordered" evidence="19">
    <location>
        <begin position="562"/>
        <end position="660"/>
    </location>
</feature>
<evidence type="ECO:0000256" key="3">
    <source>
        <dbReference type="ARBA" id="ARBA00004489"/>
    </source>
</evidence>
<feature type="region of interest" description="Disordered" evidence="19">
    <location>
        <begin position="873"/>
        <end position="901"/>
    </location>
</feature>
<feature type="binding site" evidence="17">
    <location>
        <begin position="87"/>
        <end position="94"/>
    </location>
    <ligand>
        <name>ATP</name>
        <dbReference type="ChEBI" id="CHEBI:30616"/>
    </ligand>
</feature>
<evidence type="ECO:0000256" key="4">
    <source>
        <dbReference type="ARBA" id="ARBA00004624"/>
    </source>
</evidence>
<evidence type="ECO:0000256" key="17">
    <source>
        <dbReference type="PROSITE-ProRule" id="PRU00283"/>
    </source>
</evidence>
<dbReference type="InterPro" id="IPR036322">
    <property type="entry name" value="WD40_repeat_dom_sf"/>
</dbReference>
<keyword evidence="5" id="KW-0963">Cytoplasm</keyword>
<evidence type="ECO:0000256" key="14">
    <source>
        <dbReference type="ARBA" id="ARBA00023212"/>
    </source>
</evidence>
<evidence type="ECO:0000256" key="19">
    <source>
        <dbReference type="SAM" id="MobiDB-lite"/>
    </source>
</evidence>
<comment type="similarity">
    <text evidence="17">Belongs to the TRAFAC class myosin-kinesin ATPase superfamily. Kinesin family.</text>
</comment>
<feature type="coiled-coil region" evidence="18">
    <location>
        <begin position="667"/>
        <end position="849"/>
    </location>
</feature>
<reference evidence="21" key="1">
    <citation type="submission" date="2025-08" db="UniProtKB">
        <authorList>
            <consortium name="Ensembl"/>
        </authorList>
    </citation>
    <scope>IDENTIFICATION</scope>
</reference>
<dbReference type="SUPFAM" id="SSF50978">
    <property type="entry name" value="WD40 repeat-like"/>
    <property type="match status" value="1"/>
</dbReference>
<feature type="domain" description="Kinesin motor" evidence="20">
    <location>
        <begin position="8"/>
        <end position="375"/>
    </location>
</feature>
<dbReference type="OrthoDB" id="3176171at2759"/>
<evidence type="ECO:0000256" key="1">
    <source>
        <dbReference type="ARBA" id="ARBA00004245"/>
    </source>
</evidence>
<dbReference type="Gene3D" id="3.40.850.10">
    <property type="entry name" value="Kinesin motor domain"/>
    <property type="match status" value="1"/>
</dbReference>
<evidence type="ECO:0000256" key="8">
    <source>
        <dbReference type="ARBA" id="ARBA00022701"/>
    </source>
</evidence>
<dbReference type="Pfam" id="PF25764">
    <property type="entry name" value="KIF21A_4th"/>
    <property type="match status" value="1"/>
</dbReference>
<protein>
    <submittedName>
        <fullName evidence="21">Kinesin family member 21B</fullName>
    </submittedName>
</protein>
<evidence type="ECO:0000256" key="13">
    <source>
        <dbReference type="ARBA" id="ARBA00023175"/>
    </source>
</evidence>
<dbReference type="InterPro" id="IPR056532">
    <property type="entry name" value="KIF21A/B_hel_2"/>
</dbReference>
<feature type="compositionally biased region" description="Polar residues" evidence="19">
    <location>
        <begin position="1163"/>
        <end position="1178"/>
    </location>
</feature>
<dbReference type="GO" id="GO:0030425">
    <property type="term" value="C:dendrite"/>
    <property type="evidence" value="ECO:0007669"/>
    <property type="project" value="UniProtKB-SubCell"/>
</dbReference>
<dbReference type="Pfam" id="PF00400">
    <property type="entry name" value="WD40"/>
    <property type="match status" value="4"/>
</dbReference>
<proteinExistence type="inferred from homology"/>
<dbReference type="InterPro" id="IPR036961">
    <property type="entry name" value="Kinesin_motor_dom_sf"/>
</dbReference>
<reference evidence="21" key="2">
    <citation type="submission" date="2025-09" db="UniProtKB">
        <authorList>
            <consortium name="Ensembl"/>
        </authorList>
    </citation>
    <scope>IDENTIFICATION</scope>
</reference>
<dbReference type="InterPro" id="IPR019821">
    <property type="entry name" value="Kinesin_motor_CS"/>
</dbReference>
<evidence type="ECO:0000256" key="15">
    <source>
        <dbReference type="ARBA" id="ARBA00023273"/>
    </source>
</evidence>
<evidence type="ECO:0000256" key="7">
    <source>
        <dbReference type="ARBA" id="ARBA00022574"/>
    </source>
</evidence>
<dbReference type="InterPro" id="IPR001752">
    <property type="entry name" value="Kinesin_motor_dom"/>
</dbReference>
<dbReference type="PRINTS" id="PR00380">
    <property type="entry name" value="KINESINHEAVY"/>
</dbReference>
<dbReference type="FunFam" id="3.40.850.10:FF:000011">
    <property type="entry name" value="Kinesin family member 21A"/>
    <property type="match status" value="1"/>
</dbReference>
<dbReference type="Pfam" id="PF23204">
    <property type="entry name" value="KIF21A_2nd"/>
    <property type="match status" value="1"/>
</dbReference>
<dbReference type="GO" id="GO:0007018">
    <property type="term" value="P:microtubule-based movement"/>
    <property type="evidence" value="ECO:0007669"/>
    <property type="project" value="InterPro"/>
</dbReference>
<dbReference type="InterPro" id="IPR027417">
    <property type="entry name" value="P-loop_NTPase"/>
</dbReference>
<keyword evidence="12 18" id="KW-0175">Coiled coil</keyword>
<dbReference type="SUPFAM" id="SSF52540">
    <property type="entry name" value="P-loop containing nucleoside triphosphate hydrolases"/>
    <property type="match status" value="1"/>
</dbReference>
<dbReference type="PANTHER" id="PTHR47969">
    <property type="entry name" value="CHROMOSOME-ASSOCIATED KINESIN KIF4A-RELATED"/>
    <property type="match status" value="1"/>
</dbReference>
<evidence type="ECO:0000256" key="2">
    <source>
        <dbReference type="ARBA" id="ARBA00004279"/>
    </source>
</evidence>
<dbReference type="InterPro" id="IPR056533">
    <property type="entry name" value="KIF21A/B_hel_1"/>
</dbReference>
<dbReference type="PROSITE" id="PS00678">
    <property type="entry name" value="WD_REPEATS_1"/>
    <property type="match status" value="1"/>
</dbReference>
<dbReference type="PROSITE" id="PS50067">
    <property type="entry name" value="KINESIN_MOTOR_2"/>
    <property type="match status" value="1"/>
</dbReference>
<sequence>MASQGDCCVKVALRIRPQMAKEKIEGCHVCTLVTPGEPQVLLGKDKAFTYDFMFDVDSEQHHIYQACVHKLIEGCFEGYNATVFAYGQTGSGKTYTMGTGFDVSLSQQEQGIIPRAVHQLFEGIQNRRVHAQEASIQPPEFKVSAQFLELYNEEILDLFDGARDPDSRSRKSNIKIHEDASGSIYTTGVTSRLVHSEEELLQCLKLGALSRTTASTQMNAQSSRSHAIFTIHLCQMRVCQQHQMQNGGGENDQVNGVDSSPIAQPEYETLMAKFHFVDLAGSERLKRTGATGERAREGISINCGLLALGNVISALGDQTKKGGHVPYRDSKLTRLLQDSLGGNSRTVMIACVSPSDRDFMETLNTLKYANRARNIKNKVVVNQDKTSQQISALRAEIARLQMELMEYKAGKRVACEDGSEGYSDLYQEKAMLQRENDTLRLRVKAMQETIDHLNTRVAHLLANEVSTLLTKSNEGNEEIGALIQNYIREVEELRTKLLESEAINESLRRQVARLSSRSPFPSSTLSPAPGHPPGSSPAPMSMEAEMTDVLRRAKLDIERLKKKERRQRRISCSPELEKGQKKRVKLHTHENGENGQSRENGQNGEIDSDDNYTEDIMSPLQEESGCDDDEGEDEEEGREEEDEFDSDESLVDSDSDSDEKANFQADLADLTCEIEIKQKLIDELENSQRRLLMLKLQYEEKLILLQNKIRDTQLERDRVLQNLMSMENYTEEKANRIKQEYEKRLKEMNRDLLKLQAAQKEHARLLKNQGRYERELKKLQAEVNEMKKAKVTLMKQMKEEQQRRRMVEAKRNREIAQLKKEQRRQEYQIRALESQKRQQELVLRRKTQEVTALRRLAKPMSDRVAGRVARWNQTPAVTDSGADLSASTTASSSEPETGRTVSGLVRQWNNKNNVLGYLGESEGSIDGARVIGSRKKLQRKPAGLGSIGAAGRASSFSKSARQKWQALERRIMDIVMQRMTIANVEADMDRLIKKREELTVQQEALSHKREVLMAEGEGPEAEDRLLQEINEEIEVLNANIDYINDSLSDCQATIVQIEETKDELDSVDTSVVISSCSLSEARHLLDHFLKASIDKSLQVAQKEAQIRLLEGQLRQTDVIGSSHNHMILDALREKAEYIPELQALIHNVQQENGYASTDEEPSEFSQASDSSVSQIKESNSQDDFKIKMEPRLSAQMKAVSAEYLGPILDPSSGSKQQHITKSLASLTDIQEDGLSLVTGSLGLSLSLREPYHRDRASRTISLPVRGHTFPRQSRGYDTSPITRRKSYDRAYRPTDGYTPPSSPPLRTRNDRNVFSRLTSNQTQGSALDKGVINPIGGVKGGRTAPLQCISVAEGHSKPVLCVDATDELLVTGSKDRTCKIWNLVTGQEILTLKGHPNNVVSVKYCPSSCLVFSVSTSYIKVWDIRDSAKCVRTLTSSGQVVSGDACAGTTTRTITFAQGECQINQIALNLSGSVLYAAAGNTVRMWDLNRMQAMGKLTGHIGSVMCLTVGQSLLGKDQVITGSKDHYVKVFDVAEGTLGNIGPAHNFEPPHYDGIECLAVQGDVLFSGSRDNGIKKWDLEQQELTQQIPNAHKDWVCALAYVPGRPMLLSGCRGGMMKVWNVDNFTPIGEVRGHDSPINAICTNSRQIFTASSDCRVKLWSYVPGLTPCLPRRVLAIKGRATSLP</sequence>
<evidence type="ECO:0000256" key="5">
    <source>
        <dbReference type="ARBA" id="ARBA00022490"/>
    </source>
</evidence>
<evidence type="ECO:0000256" key="18">
    <source>
        <dbReference type="SAM" id="Coils"/>
    </source>
</evidence>
<dbReference type="PROSITE" id="PS50294">
    <property type="entry name" value="WD_REPEATS_REGION"/>
    <property type="match status" value="1"/>
</dbReference>
<comment type="subcellular location">
    <subcellularLocation>
        <location evidence="3">Cell projection</location>
        <location evidence="3">Axon</location>
    </subcellularLocation>
    <subcellularLocation>
        <location evidence="2">Cell projection</location>
        <location evidence="2">Dendrite</location>
    </subcellularLocation>
    <subcellularLocation>
        <location evidence="4">Cell projection</location>
        <location evidence="4">Growth cone</location>
    </subcellularLocation>
    <subcellularLocation>
        <location evidence="1">Cytoplasm</location>
        <location evidence="1">Cytoskeleton</location>
    </subcellularLocation>
</comment>
<feature type="repeat" description="WD" evidence="16">
    <location>
        <begin position="1392"/>
        <end position="1432"/>
    </location>
</feature>
<feature type="repeat" description="WD" evidence="16">
    <location>
        <begin position="1352"/>
        <end position="1391"/>
    </location>
</feature>